<reference evidence="2" key="1">
    <citation type="submission" date="2024-02" db="UniProtKB">
        <authorList>
            <consortium name="WormBaseParasite"/>
        </authorList>
    </citation>
    <scope>IDENTIFICATION</scope>
</reference>
<organism evidence="1 2">
    <name type="scientific">Mesorhabditis belari</name>
    <dbReference type="NCBI Taxonomy" id="2138241"/>
    <lineage>
        <taxon>Eukaryota</taxon>
        <taxon>Metazoa</taxon>
        <taxon>Ecdysozoa</taxon>
        <taxon>Nematoda</taxon>
        <taxon>Chromadorea</taxon>
        <taxon>Rhabditida</taxon>
        <taxon>Rhabditina</taxon>
        <taxon>Rhabditomorpha</taxon>
        <taxon>Rhabditoidea</taxon>
        <taxon>Rhabditidae</taxon>
        <taxon>Mesorhabditinae</taxon>
        <taxon>Mesorhabditis</taxon>
    </lineage>
</organism>
<protein>
    <submittedName>
        <fullName evidence="2">Uncharacterized protein</fullName>
    </submittedName>
</protein>
<accession>A0AAF3J6T4</accession>
<name>A0AAF3J6T4_9BILA</name>
<dbReference type="Proteomes" id="UP000887575">
    <property type="component" value="Unassembled WGS sequence"/>
</dbReference>
<keyword evidence="1" id="KW-1185">Reference proteome</keyword>
<sequence>MEAQKAIGDGSNRLAPETRLILTELQQLRQMMLSLSNEVRDLRKDNNKIKVLTANCCANQKNLYSRVVDDMTELKKALTVDQANFNHYISNVVQEEPLQNFEQNGPEYSNLSPEADFLVLDHEPEMKRIKLETELLGSESPELFGKPPNPKFDSNMMTISQMQPQEAPSTSRGLERDTTEIDTYVKQNHITSANLDYFSKLDPARIEELQGNQSFVVSRIDNPKEKLDLVHSMLKIVRKQPTAKPAIFFRRVIRSILYQLAGCKEHVFTLIACGSRVANRGRTGTTAKTEDLIFIPDSLVENVAEICVYMVADPKEKEEDIFRYNCKIKFAEAEIIRLFKNVVKDCRRGRFTKSLENDLAADEYESFNQGETSSNEANDYEESVTIGGEDGLRLILQ</sequence>
<evidence type="ECO:0000313" key="2">
    <source>
        <dbReference type="WBParaSite" id="MBELARI_LOCUS19791"/>
    </source>
</evidence>
<proteinExistence type="predicted"/>
<evidence type="ECO:0000313" key="1">
    <source>
        <dbReference type="Proteomes" id="UP000887575"/>
    </source>
</evidence>
<dbReference type="WBParaSite" id="MBELARI_LOCUS19791">
    <property type="protein sequence ID" value="MBELARI_LOCUS19791"/>
    <property type="gene ID" value="MBELARI_LOCUS19791"/>
</dbReference>
<dbReference type="AlphaFoldDB" id="A0AAF3J6T4"/>